<keyword evidence="3 5" id="KW-0371">Homeobox</keyword>
<name>T1IQQ5_STRMM</name>
<evidence type="ECO:0000313" key="10">
    <source>
        <dbReference type="Proteomes" id="UP000014500"/>
    </source>
</evidence>
<dbReference type="Pfam" id="PF00046">
    <property type="entry name" value="Homeodomain"/>
    <property type="match status" value="1"/>
</dbReference>
<evidence type="ECO:0000256" key="6">
    <source>
        <dbReference type="RuleBase" id="RU000682"/>
    </source>
</evidence>
<accession>T1IQQ5</accession>
<dbReference type="InterPro" id="IPR052631">
    <property type="entry name" value="Paired_homeobox_Bicoid"/>
</dbReference>
<evidence type="ECO:0000256" key="4">
    <source>
        <dbReference type="ARBA" id="ARBA00023242"/>
    </source>
</evidence>
<dbReference type="InterPro" id="IPR001356">
    <property type="entry name" value="HD"/>
</dbReference>
<dbReference type="SUPFAM" id="SSF46689">
    <property type="entry name" value="Homeodomain-like"/>
    <property type="match status" value="1"/>
</dbReference>
<dbReference type="PROSITE" id="PS00027">
    <property type="entry name" value="HOMEOBOX_1"/>
    <property type="match status" value="1"/>
</dbReference>
<dbReference type="InterPro" id="IPR017970">
    <property type="entry name" value="Homeobox_CS"/>
</dbReference>
<dbReference type="PANTHER" id="PTHR46255">
    <property type="entry name" value="SHORT STATURE HOMEOBOX"/>
    <property type="match status" value="1"/>
</dbReference>
<feature type="compositionally biased region" description="Basic and acidic residues" evidence="7">
    <location>
        <begin position="49"/>
        <end position="65"/>
    </location>
</feature>
<comment type="subcellular location">
    <subcellularLocation>
        <location evidence="1 5 6">Nucleus</location>
    </subcellularLocation>
</comment>
<evidence type="ECO:0000259" key="8">
    <source>
        <dbReference type="PROSITE" id="PS50071"/>
    </source>
</evidence>
<dbReference type="CDD" id="cd00086">
    <property type="entry name" value="homeodomain"/>
    <property type="match status" value="1"/>
</dbReference>
<dbReference type="InterPro" id="IPR013847">
    <property type="entry name" value="POU"/>
</dbReference>
<dbReference type="GO" id="GO:0000981">
    <property type="term" value="F:DNA-binding transcription factor activity, RNA polymerase II-specific"/>
    <property type="evidence" value="ECO:0007669"/>
    <property type="project" value="InterPro"/>
</dbReference>
<evidence type="ECO:0000256" key="1">
    <source>
        <dbReference type="ARBA" id="ARBA00004123"/>
    </source>
</evidence>
<dbReference type="eggNOG" id="KOG0490">
    <property type="taxonomic scope" value="Eukaryota"/>
</dbReference>
<feature type="compositionally biased region" description="Basic and acidic residues" evidence="7">
    <location>
        <begin position="134"/>
        <end position="148"/>
    </location>
</feature>
<organism evidence="9 10">
    <name type="scientific">Strigamia maritima</name>
    <name type="common">European centipede</name>
    <name type="synonym">Geophilus maritimus</name>
    <dbReference type="NCBI Taxonomy" id="126957"/>
    <lineage>
        <taxon>Eukaryota</taxon>
        <taxon>Metazoa</taxon>
        <taxon>Ecdysozoa</taxon>
        <taxon>Arthropoda</taxon>
        <taxon>Myriapoda</taxon>
        <taxon>Chilopoda</taxon>
        <taxon>Pleurostigmophora</taxon>
        <taxon>Geophilomorpha</taxon>
        <taxon>Linotaeniidae</taxon>
        <taxon>Strigamia</taxon>
    </lineage>
</organism>
<feature type="region of interest" description="Disordered" evidence="7">
    <location>
        <begin position="87"/>
        <end position="148"/>
    </location>
</feature>
<dbReference type="OMA" id="CNDPITH"/>
<dbReference type="PhylomeDB" id="T1IQQ5"/>
<feature type="compositionally biased region" description="Polar residues" evidence="7">
    <location>
        <begin position="122"/>
        <end position="133"/>
    </location>
</feature>
<dbReference type="PRINTS" id="PR00028">
    <property type="entry name" value="POUDOMAIN"/>
</dbReference>
<proteinExistence type="predicted"/>
<keyword evidence="2 5" id="KW-0238">DNA-binding</keyword>
<feature type="region of interest" description="Disordered" evidence="7">
    <location>
        <begin position="1"/>
        <end position="68"/>
    </location>
</feature>
<feature type="domain" description="Homeobox" evidence="8">
    <location>
        <begin position="30"/>
        <end position="90"/>
    </location>
</feature>
<dbReference type="Proteomes" id="UP000014500">
    <property type="component" value="Unassembled WGS sequence"/>
</dbReference>
<evidence type="ECO:0000256" key="5">
    <source>
        <dbReference type="PROSITE-ProRule" id="PRU00108"/>
    </source>
</evidence>
<evidence type="ECO:0000313" key="9">
    <source>
        <dbReference type="EnsemblMetazoa" id="SMAR003378-PA"/>
    </source>
</evidence>
<sequence length="148" mass="17162">MLEDVGFCNDPITHHSDSNPQPQPLELTCMKKRRKRTSITSSQLQKLEQLFKEEPWPSRESKENLAEEIGMSPQFVNIWFQNKRARIKKESHDEETDPTASPQKSPRIKSHFLEKRSRLAHASSNYSPRSTLTSKDDPTTDKMAKIKK</sequence>
<evidence type="ECO:0000256" key="2">
    <source>
        <dbReference type="ARBA" id="ARBA00023125"/>
    </source>
</evidence>
<dbReference type="PROSITE" id="PS50071">
    <property type="entry name" value="HOMEOBOX_2"/>
    <property type="match status" value="1"/>
</dbReference>
<evidence type="ECO:0000256" key="7">
    <source>
        <dbReference type="SAM" id="MobiDB-lite"/>
    </source>
</evidence>
<keyword evidence="10" id="KW-1185">Reference proteome</keyword>
<reference evidence="10" key="1">
    <citation type="submission" date="2011-05" db="EMBL/GenBank/DDBJ databases">
        <authorList>
            <person name="Richards S.R."/>
            <person name="Qu J."/>
            <person name="Jiang H."/>
            <person name="Jhangiani S.N."/>
            <person name="Agravi P."/>
            <person name="Goodspeed R."/>
            <person name="Gross S."/>
            <person name="Mandapat C."/>
            <person name="Jackson L."/>
            <person name="Mathew T."/>
            <person name="Pu L."/>
            <person name="Thornton R."/>
            <person name="Saada N."/>
            <person name="Wilczek-Boney K.B."/>
            <person name="Lee S."/>
            <person name="Kovar C."/>
            <person name="Wu Y."/>
            <person name="Scherer S.E."/>
            <person name="Worley K.C."/>
            <person name="Muzny D.M."/>
            <person name="Gibbs R."/>
        </authorList>
    </citation>
    <scope>NUCLEOTIDE SEQUENCE</scope>
    <source>
        <strain evidence="10">Brora</strain>
    </source>
</reference>
<feature type="DNA-binding region" description="Homeobox" evidence="5">
    <location>
        <begin position="32"/>
        <end position="91"/>
    </location>
</feature>
<keyword evidence="4 5" id="KW-0539">Nucleus</keyword>
<protein>
    <recommendedName>
        <fullName evidence="8">Homeobox domain-containing protein</fullName>
    </recommendedName>
</protein>
<dbReference type="HOGENOM" id="CLU_1761074_0_0_1"/>
<dbReference type="SMART" id="SM00389">
    <property type="entry name" value="HOX"/>
    <property type="match status" value="1"/>
</dbReference>
<dbReference type="GO" id="GO:1990837">
    <property type="term" value="F:sequence-specific double-stranded DNA binding"/>
    <property type="evidence" value="ECO:0007669"/>
    <property type="project" value="TreeGrafter"/>
</dbReference>
<dbReference type="STRING" id="126957.T1IQQ5"/>
<dbReference type="AlphaFoldDB" id="T1IQQ5"/>
<reference evidence="9" key="2">
    <citation type="submission" date="2015-02" db="UniProtKB">
        <authorList>
            <consortium name="EnsemblMetazoa"/>
        </authorList>
    </citation>
    <scope>IDENTIFICATION</scope>
</reference>
<dbReference type="PANTHER" id="PTHR46255:SF3">
    <property type="entry name" value="HOMEOBOX DOMAIN-CONTAINING PROTEIN"/>
    <property type="match status" value="1"/>
</dbReference>
<dbReference type="InterPro" id="IPR009057">
    <property type="entry name" value="Homeodomain-like_sf"/>
</dbReference>
<evidence type="ECO:0000256" key="3">
    <source>
        <dbReference type="ARBA" id="ARBA00023155"/>
    </source>
</evidence>
<dbReference type="GO" id="GO:0005634">
    <property type="term" value="C:nucleus"/>
    <property type="evidence" value="ECO:0007669"/>
    <property type="project" value="UniProtKB-SubCell"/>
</dbReference>
<dbReference type="EnsemblMetazoa" id="SMAR003378-RA">
    <property type="protein sequence ID" value="SMAR003378-PA"/>
    <property type="gene ID" value="SMAR003378"/>
</dbReference>
<dbReference type="EMBL" id="JH431312">
    <property type="status" value="NOT_ANNOTATED_CDS"/>
    <property type="molecule type" value="Genomic_DNA"/>
</dbReference>
<dbReference type="Gene3D" id="1.10.10.60">
    <property type="entry name" value="Homeodomain-like"/>
    <property type="match status" value="1"/>
</dbReference>